<comment type="caution">
    <text evidence="5">The sequence shown here is derived from an EMBL/GenBank/DDBJ whole genome shotgun (WGS) entry which is preliminary data.</text>
</comment>
<organism evidence="5 6">
    <name type="scientific">Enterococcus hirae</name>
    <dbReference type="NCBI Taxonomy" id="1354"/>
    <lineage>
        <taxon>Bacteria</taxon>
        <taxon>Bacillati</taxon>
        <taxon>Bacillota</taxon>
        <taxon>Bacilli</taxon>
        <taxon>Lactobacillales</taxon>
        <taxon>Enterococcaceae</taxon>
        <taxon>Enterococcus</taxon>
    </lineage>
</organism>
<sequence length="473" mass="53813">MKNIAKNFFYQSLFQLTKIILPIITIPIVSNALGPSGIGLYNYTFSIVQYFVLFAGLGVTMYGNREITLTYNRKKEALSEVFWEILLFKALASLIVIVVYFIVASLLNNRSYLFVQSLAIFAVLFDVSWFFMGIEDFKKTSIANLVVQLVTFFLILFLIKNEDDTLKYTLIQGLGLVCSQVSVWFFIPKYIHLTKVDLKKSLSHLKGSFDYFIPQIAIMLYTNLNKTLLGFTLGSVAVGYFTNSLQLNTVFITIITTLDIVLLPHMTSFFAKKNMEKIVRTMEKTIHLQLFFSIPIMFGMLTVYDKLVPWFFGEKFSYITQIIPYFTVLIVIVPLGMAISRQYLMPIGQVKEYNRSVIIGAIINLVANLILLPSIGFLGVVFSTILAESFVTVVRTRAFLKQTTFTFSLRKIGMFIIAGLIMCLITRFLTGHLTSNIRTNLIQFVIACPIYLAITTITKVNPLVDLLRIKKKI</sequence>
<evidence type="ECO:0000256" key="4">
    <source>
        <dbReference type="ARBA" id="ARBA00023136"/>
    </source>
</evidence>
<dbReference type="PANTHER" id="PTHR43424">
    <property type="entry name" value="LOCUS PUTATIVE PROTEIN 1-RELATED"/>
    <property type="match status" value="1"/>
</dbReference>
<evidence type="ECO:0000313" key="5">
    <source>
        <dbReference type="EMBL" id="VTQ66509.1"/>
    </source>
</evidence>
<evidence type="ECO:0000256" key="3">
    <source>
        <dbReference type="ARBA" id="ARBA00022989"/>
    </source>
</evidence>
<comment type="subcellular location">
    <subcellularLocation>
        <location evidence="1">Membrane</location>
        <topology evidence="1">Multi-pass membrane protein</topology>
    </subcellularLocation>
</comment>
<dbReference type="RefSeq" id="WP_010737941.1">
    <property type="nucleotide sequence ID" value="NZ_AP027299.1"/>
</dbReference>
<protein>
    <submittedName>
        <fullName evidence="5">Polysaccharide biosynthesis protein</fullName>
    </submittedName>
</protein>
<keyword evidence="2" id="KW-0812">Transmembrane</keyword>
<keyword evidence="4" id="KW-0472">Membrane</keyword>
<dbReference type="PANTHER" id="PTHR43424:SF1">
    <property type="entry name" value="LOCUS PUTATIVE PROTEIN 1-RELATED"/>
    <property type="match status" value="1"/>
</dbReference>
<evidence type="ECO:0000313" key="6">
    <source>
        <dbReference type="Proteomes" id="UP000352698"/>
    </source>
</evidence>
<dbReference type="GO" id="GO:0016020">
    <property type="term" value="C:membrane"/>
    <property type="evidence" value="ECO:0007669"/>
    <property type="project" value="UniProtKB-SubCell"/>
</dbReference>
<dbReference type="InterPro" id="IPR002797">
    <property type="entry name" value="Polysacc_synth"/>
</dbReference>
<dbReference type="Proteomes" id="UP000352698">
    <property type="component" value="Unassembled WGS sequence"/>
</dbReference>
<dbReference type="EMBL" id="CABEEP010000001">
    <property type="protein sequence ID" value="VTQ66509.1"/>
    <property type="molecule type" value="Genomic_DNA"/>
</dbReference>
<proteinExistence type="predicted"/>
<accession>A0A7G7IRK8</accession>
<name>A0A7G7IRK8_ENTHR</name>
<dbReference type="InterPro" id="IPR052556">
    <property type="entry name" value="PolySynth_Transporter"/>
</dbReference>
<evidence type="ECO:0000256" key="1">
    <source>
        <dbReference type="ARBA" id="ARBA00004141"/>
    </source>
</evidence>
<keyword evidence="3" id="KW-1133">Transmembrane helix</keyword>
<dbReference type="Pfam" id="PF01943">
    <property type="entry name" value="Polysacc_synt"/>
    <property type="match status" value="1"/>
</dbReference>
<gene>
    <name evidence="5" type="primary">rfbX_2</name>
    <name evidence="5" type="ORF">NCTC12204_01932</name>
</gene>
<evidence type="ECO:0000256" key="2">
    <source>
        <dbReference type="ARBA" id="ARBA00022692"/>
    </source>
</evidence>
<reference evidence="5 6" key="1">
    <citation type="submission" date="2019-05" db="EMBL/GenBank/DDBJ databases">
        <authorList>
            <consortium name="Pathogen Informatics"/>
        </authorList>
    </citation>
    <scope>NUCLEOTIDE SEQUENCE [LARGE SCALE GENOMIC DNA]</scope>
    <source>
        <strain evidence="5 6">NCTC12204</strain>
    </source>
</reference>
<dbReference type="AlphaFoldDB" id="A0A7G7IRK8"/>